<dbReference type="Proteomes" id="UP000187203">
    <property type="component" value="Unassembled WGS sequence"/>
</dbReference>
<dbReference type="AlphaFoldDB" id="A0A1R3HEQ6"/>
<sequence>MQPDPDACGRIRKRKRRGHRHRDSTEAAPPLSPSVILFYYHRDSLDYSCSAYALNTAAVLEDNGDDTKPLPQPLFRFHRTKFPILPGFAALGSKIYIFGGMNSARACKANPTLGLERHALETYVFDTTKPLPSAVDDPKTFLVKGPCLNAPKFHPISVVFKGKIYVFPRSFSRHDMLTSRRKPTEFSPKCEVLDPHYGSWTALPDPPLDPHEQDEFLNDNSYDVVAYAVYDCTFFAYTAKGIYSLNLEHPGVWNHCPQLARFPFTGEAISSDQKHYVAIHPSPKDLLVKHDFTSEEGLGLGLVKEVDSLDLKQPGNQRINCCVVYNMVSLSDDRLLVIRNGLDNPPRPYSRDEFSNFITCNIIQVKNKKNKKQNQSGMVQLASSTFIMVDNPGTSGRPIACFPM</sequence>
<evidence type="ECO:0000256" key="1">
    <source>
        <dbReference type="SAM" id="MobiDB-lite"/>
    </source>
</evidence>
<dbReference type="InterPro" id="IPR037293">
    <property type="entry name" value="Gal_Oxidase_central_sf"/>
</dbReference>
<proteinExistence type="predicted"/>
<keyword evidence="3" id="KW-1185">Reference proteome</keyword>
<gene>
    <name evidence="2" type="ORF">COLO4_29429</name>
</gene>
<protein>
    <recommendedName>
        <fullName evidence="4">Kelch repeat type 1</fullName>
    </recommendedName>
</protein>
<evidence type="ECO:0000313" key="2">
    <source>
        <dbReference type="EMBL" id="OMO68738.1"/>
    </source>
</evidence>
<evidence type="ECO:0008006" key="4">
    <source>
        <dbReference type="Google" id="ProtNLM"/>
    </source>
</evidence>
<comment type="caution">
    <text evidence="2">The sequence shown here is derived from an EMBL/GenBank/DDBJ whole genome shotgun (WGS) entry which is preliminary data.</text>
</comment>
<dbReference type="Gene3D" id="2.130.10.80">
    <property type="entry name" value="Galactose oxidase/kelch, beta-propeller"/>
    <property type="match status" value="1"/>
</dbReference>
<feature type="compositionally biased region" description="Basic residues" evidence="1">
    <location>
        <begin position="10"/>
        <end position="22"/>
    </location>
</feature>
<dbReference type="InterPro" id="IPR015915">
    <property type="entry name" value="Kelch-typ_b-propeller"/>
</dbReference>
<dbReference type="SUPFAM" id="SSF117281">
    <property type="entry name" value="Kelch motif"/>
    <property type="match status" value="1"/>
</dbReference>
<organism evidence="2 3">
    <name type="scientific">Corchorus olitorius</name>
    <dbReference type="NCBI Taxonomy" id="93759"/>
    <lineage>
        <taxon>Eukaryota</taxon>
        <taxon>Viridiplantae</taxon>
        <taxon>Streptophyta</taxon>
        <taxon>Embryophyta</taxon>
        <taxon>Tracheophyta</taxon>
        <taxon>Spermatophyta</taxon>
        <taxon>Magnoliopsida</taxon>
        <taxon>eudicotyledons</taxon>
        <taxon>Gunneridae</taxon>
        <taxon>Pentapetalae</taxon>
        <taxon>rosids</taxon>
        <taxon>malvids</taxon>
        <taxon>Malvales</taxon>
        <taxon>Malvaceae</taxon>
        <taxon>Grewioideae</taxon>
        <taxon>Apeibeae</taxon>
        <taxon>Corchorus</taxon>
    </lineage>
</organism>
<feature type="region of interest" description="Disordered" evidence="1">
    <location>
        <begin position="1"/>
        <end position="28"/>
    </location>
</feature>
<dbReference type="OrthoDB" id="10430993at2759"/>
<name>A0A1R3HEQ6_9ROSI</name>
<dbReference type="EMBL" id="AWUE01020354">
    <property type="protein sequence ID" value="OMO68738.1"/>
    <property type="molecule type" value="Genomic_DNA"/>
</dbReference>
<evidence type="ECO:0000313" key="3">
    <source>
        <dbReference type="Proteomes" id="UP000187203"/>
    </source>
</evidence>
<dbReference type="Pfam" id="PF07893">
    <property type="entry name" value="DUF1668"/>
    <property type="match status" value="1"/>
</dbReference>
<dbReference type="InterPro" id="IPR012871">
    <property type="entry name" value="DUF1668_ORYSA"/>
</dbReference>
<reference evidence="3" key="1">
    <citation type="submission" date="2013-09" db="EMBL/GenBank/DDBJ databases">
        <title>Corchorus olitorius genome sequencing.</title>
        <authorList>
            <person name="Alam M."/>
            <person name="Haque M.S."/>
            <person name="Islam M.S."/>
            <person name="Emdad E.M."/>
            <person name="Islam M.M."/>
            <person name="Ahmed B."/>
            <person name="Halim A."/>
            <person name="Hossen Q.M.M."/>
            <person name="Hossain M.Z."/>
            <person name="Ahmed R."/>
            <person name="Khan M.M."/>
            <person name="Islam R."/>
            <person name="Rashid M.M."/>
            <person name="Khan S.A."/>
            <person name="Rahman M.S."/>
            <person name="Alam M."/>
            <person name="Yahiya A.S."/>
            <person name="Khan M.S."/>
            <person name="Azam M.S."/>
            <person name="Haque T."/>
            <person name="Lashkar M.Z.H."/>
            <person name="Akhand A.I."/>
            <person name="Morshed G."/>
            <person name="Roy S."/>
            <person name="Uddin K.S."/>
            <person name="Rabeya T."/>
            <person name="Hossain A.S."/>
            <person name="Chowdhury A."/>
            <person name="Snigdha A.R."/>
            <person name="Mortoza M.S."/>
            <person name="Matin S.A."/>
            <person name="Hoque S.M.E."/>
            <person name="Islam M.K."/>
            <person name="Roy D.K."/>
            <person name="Haider R."/>
            <person name="Moosa M.M."/>
            <person name="Elias S.M."/>
            <person name="Hasan A.M."/>
            <person name="Jahan S."/>
            <person name="Shafiuddin M."/>
            <person name="Mahmood N."/>
            <person name="Shommy N.S."/>
        </authorList>
    </citation>
    <scope>NUCLEOTIDE SEQUENCE [LARGE SCALE GENOMIC DNA]</scope>
    <source>
        <strain evidence="3">cv. O-4</strain>
    </source>
</reference>
<accession>A0A1R3HEQ6</accession>